<proteinExistence type="inferred from homology"/>
<evidence type="ECO:0000256" key="2">
    <source>
        <dbReference type="ARBA" id="ARBA00009995"/>
    </source>
</evidence>
<dbReference type="Proteomes" id="UP000467840">
    <property type="component" value="Chromosome 12"/>
</dbReference>
<dbReference type="CDD" id="cd03784">
    <property type="entry name" value="GT1_Gtf-like"/>
    <property type="match status" value="1"/>
</dbReference>
<gene>
    <name evidence="7" type="ORF">GH714_002184</name>
</gene>
<dbReference type="UniPathway" id="UPA00009"/>
<reference evidence="7 8" key="1">
    <citation type="journal article" date="2020" name="Mol. Plant">
        <title>The Chromosome-Based Rubber Tree Genome Provides New Insights into Spurge Genome Evolution and Rubber Biosynthesis.</title>
        <authorList>
            <person name="Liu J."/>
            <person name="Shi C."/>
            <person name="Shi C.C."/>
            <person name="Li W."/>
            <person name="Zhang Q.J."/>
            <person name="Zhang Y."/>
            <person name="Li K."/>
            <person name="Lu H.F."/>
            <person name="Shi C."/>
            <person name="Zhu S.T."/>
            <person name="Xiao Z.Y."/>
            <person name="Nan H."/>
            <person name="Yue Y."/>
            <person name="Zhu X.G."/>
            <person name="Wu Y."/>
            <person name="Hong X.N."/>
            <person name="Fan G.Y."/>
            <person name="Tong Y."/>
            <person name="Zhang D."/>
            <person name="Mao C.L."/>
            <person name="Liu Y.L."/>
            <person name="Hao S.J."/>
            <person name="Liu W.Q."/>
            <person name="Lv M.Q."/>
            <person name="Zhang H.B."/>
            <person name="Liu Y."/>
            <person name="Hu-Tang G.R."/>
            <person name="Wang J.P."/>
            <person name="Wang J.H."/>
            <person name="Sun Y.H."/>
            <person name="Ni S.B."/>
            <person name="Chen W.B."/>
            <person name="Zhang X.C."/>
            <person name="Jiao Y.N."/>
            <person name="Eichler E.E."/>
            <person name="Li G.H."/>
            <person name="Liu X."/>
            <person name="Gao L.Z."/>
        </authorList>
    </citation>
    <scope>NUCLEOTIDE SEQUENCE [LARGE SCALE GENOMIC DNA]</scope>
    <source>
        <strain evidence="8">cv. GT1</strain>
        <tissue evidence="7">Leaf</tissue>
    </source>
</reference>
<evidence type="ECO:0000256" key="6">
    <source>
        <dbReference type="RuleBase" id="RU003718"/>
    </source>
</evidence>
<dbReference type="GO" id="GO:0080043">
    <property type="term" value="F:quercetin 3-O-glucosyltransferase activity"/>
    <property type="evidence" value="ECO:0007669"/>
    <property type="project" value="TreeGrafter"/>
</dbReference>
<accession>A0A6A6K4W4</accession>
<evidence type="ECO:0000313" key="8">
    <source>
        <dbReference type="Proteomes" id="UP000467840"/>
    </source>
</evidence>
<protein>
    <recommendedName>
        <fullName evidence="3">anthocyanidin 3-O-glucosyltransferase</fullName>
        <ecNumber evidence="3">2.4.1.115</ecNumber>
    </recommendedName>
</protein>
<dbReference type="InterPro" id="IPR002213">
    <property type="entry name" value="UDP_glucos_trans"/>
</dbReference>
<keyword evidence="4 6" id="KW-0808">Transferase</keyword>
<comment type="similarity">
    <text evidence="2 6">Belongs to the UDP-glycosyltransferase family.</text>
</comment>
<dbReference type="AlphaFoldDB" id="A0A6A6K4W4"/>
<dbReference type="PANTHER" id="PTHR11926:SF774">
    <property type="entry name" value="UDP-GLYCOSYLTRANSFERASE 85A1-RELATED"/>
    <property type="match status" value="1"/>
</dbReference>
<sequence>MADKPKKPHAIVIPYPLQGHVIPTVHLALKLASQGFTITFINTASIDHQISKAQHKTDVDVIQRSTSAHIEEVVAQIVASGEDVHCLIADNFFVWPSKIAKKFGLVHVSFWTEPALVFTLYYHLDLLRLNGHFACPVQELEPDTISALQTKIPYYAIGPIFPNDFSKTIAATPVARVTMHPVARQKAHGSVLYVSFGSYAHVTRSDLEQIANGLSFSQVSFVMVLRPDVVVSSDDADPLPVGFQEEVADRAIIVPWCSQREVLAHPAIGGLLAHCGWNSILESVWCQVPLLCFPLYTDQFTNRK</sequence>
<dbReference type="Pfam" id="PF00201">
    <property type="entry name" value="UDPGT"/>
    <property type="match status" value="1"/>
</dbReference>
<dbReference type="InterPro" id="IPR035595">
    <property type="entry name" value="UDP_glycos_trans_CS"/>
</dbReference>
<comment type="caution">
    <text evidence="7">The sequence shown here is derived from an EMBL/GenBank/DDBJ whole genome shotgun (WGS) entry which is preliminary data.</text>
</comment>
<organism evidence="7 8">
    <name type="scientific">Hevea brasiliensis</name>
    <name type="common">Para rubber tree</name>
    <name type="synonym">Siphonia brasiliensis</name>
    <dbReference type="NCBI Taxonomy" id="3981"/>
    <lineage>
        <taxon>Eukaryota</taxon>
        <taxon>Viridiplantae</taxon>
        <taxon>Streptophyta</taxon>
        <taxon>Embryophyta</taxon>
        <taxon>Tracheophyta</taxon>
        <taxon>Spermatophyta</taxon>
        <taxon>Magnoliopsida</taxon>
        <taxon>eudicotyledons</taxon>
        <taxon>Gunneridae</taxon>
        <taxon>Pentapetalae</taxon>
        <taxon>rosids</taxon>
        <taxon>fabids</taxon>
        <taxon>Malpighiales</taxon>
        <taxon>Euphorbiaceae</taxon>
        <taxon>Crotonoideae</taxon>
        <taxon>Micrandreae</taxon>
        <taxon>Hevea</taxon>
    </lineage>
</organism>
<dbReference type="GO" id="GO:0047213">
    <property type="term" value="F:anthocyanidin 3-O-glucosyltransferase activity"/>
    <property type="evidence" value="ECO:0007669"/>
    <property type="project" value="UniProtKB-EC"/>
</dbReference>
<evidence type="ECO:0000256" key="3">
    <source>
        <dbReference type="ARBA" id="ARBA00012585"/>
    </source>
</evidence>
<name>A0A6A6K4W4_HEVBR</name>
<evidence type="ECO:0000256" key="4">
    <source>
        <dbReference type="ARBA" id="ARBA00022679"/>
    </source>
</evidence>
<dbReference type="SUPFAM" id="SSF53756">
    <property type="entry name" value="UDP-Glycosyltransferase/glycogen phosphorylase"/>
    <property type="match status" value="1"/>
</dbReference>
<evidence type="ECO:0000256" key="1">
    <source>
        <dbReference type="ARBA" id="ARBA00004935"/>
    </source>
</evidence>
<evidence type="ECO:0000313" key="7">
    <source>
        <dbReference type="EMBL" id="KAF2283313.1"/>
    </source>
</evidence>
<keyword evidence="8" id="KW-1185">Reference proteome</keyword>
<dbReference type="EC" id="2.4.1.115" evidence="3"/>
<dbReference type="PROSITE" id="PS00375">
    <property type="entry name" value="UDPGT"/>
    <property type="match status" value="1"/>
</dbReference>
<dbReference type="PANTHER" id="PTHR11926">
    <property type="entry name" value="GLUCOSYL/GLUCURONOSYL TRANSFERASES"/>
    <property type="match status" value="1"/>
</dbReference>
<dbReference type="GO" id="GO:0080044">
    <property type="term" value="F:quercetin 7-O-glucosyltransferase activity"/>
    <property type="evidence" value="ECO:0007669"/>
    <property type="project" value="TreeGrafter"/>
</dbReference>
<dbReference type="Gene3D" id="3.40.50.2000">
    <property type="entry name" value="Glycogen Phosphorylase B"/>
    <property type="match status" value="2"/>
</dbReference>
<dbReference type="EMBL" id="JAAGAX010000018">
    <property type="protein sequence ID" value="KAF2283313.1"/>
    <property type="molecule type" value="Genomic_DNA"/>
</dbReference>
<dbReference type="GO" id="GO:0009718">
    <property type="term" value="P:anthocyanin-containing compound biosynthetic process"/>
    <property type="evidence" value="ECO:0007669"/>
    <property type="project" value="UniProtKB-UniPathway"/>
</dbReference>
<comment type="pathway">
    <text evidence="1">Pigment biosynthesis; anthocyanin biosynthesis.</text>
</comment>
<comment type="catalytic activity">
    <reaction evidence="5">
        <text>an anthocyanidin + UDP-alpha-D-glucose + H(+) = an anthocyanidin 3-O-beta-D-glucoside + UDP</text>
        <dbReference type="Rhea" id="RHEA:20093"/>
        <dbReference type="ChEBI" id="CHEBI:15378"/>
        <dbReference type="ChEBI" id="CHEBI:16307"/>
        <dbReference type="ChEBI" id="CHEBI:58223"/>
        <dbReference type="ChEBI" id="CHEBI:58885"/>
        <dbReference type="ChEBI" id="CHEBI:143576"/>
        <dbReference type="EC" id="2.4.1.115"/>
    </reaction>
</comment>
<keyword evidence="6" id="KW-0328">Glycosyltransferase</keyword>
<evidence type="ECO:0000256" key="5">
    <source>
        <dbReference type="ARBA" id="ARBA00047606"/>
    </source>
</evidence>